<sequence>MPTEEEFNLHSFGWQNDPEEERFKLCAIDYLSTITYTNTVIFFKLHDTEKRSVHNHSMHWRSSLLILQNSKAVAVLKEGFERTLAQVRHILGTIEKDDDGYHSIVRKKISTFQFVVQYLDSPEEVFPSFDEIAEAHYLSPILGDISVLANHPMTCGNKPEAHPDNSPIVASAKANFIPGGLILNLSFHHWANGLYGFVSFVEQLSENCYAVANGTELPSFDPRCLDRSIFGHFEVDGLSSMESQVETPGRLKRNLQHKHSQAIFFHLPKSKAQELKKLASPKDGSWISTFNAVCALLWRVSLRIREPLYKPGLNYKPLWAGGVTIHHLFTNHPMPKRMQGNLQIDITSEMSNVPQLTLGEIISEAPLSILAMYTREVLESVNLDTLTTVLNKVSRVRNKPDLSINVDSFPPMSLLTSDWRKANFCALDFGFGKPTAFRHLFGGVPLCQVVIYPPRVGPAGDDEGIEVQLTFETELMSKLVNDPEWSRYFEFRGIDAWEKGFPDSQKAKL</sequence>
<dbReference type="PANTHER" id="PTHR31896">
    <property type="entry name" value="FAMILY REGULATORY PROTEIN, PUTATIVE (AFU_ORTHOLOGUE AFUA_3G14730)-RELATED"/>
    <property type="match status" value="1"/>
</dbReference>
<dbReference type="OrthoDB" id="671439at2759"/>
<name>A0A8H5XU55_9HYPO</name>
<gene>
    <name evidence="2" type="ORF">FMUND_14401</name>
</gene>
<dbReference type="Gene3D" id="3.30.559.10">
    <property type="entry name" value="Chloramphenicol acetyltransferase-like domain"/>
    <property type="match status" value="2"/>
</dbReference>
<dbReference type="Proteomes" id="UP000544331">
    <property type="component" value="Unassembled WGS sequence"/>
</dbReference>
<protein>
    <submittedName>
        <fullName evidence="2">Acyl transferase</fullName>
    </submittedName>
</protein>
<dbReference type="GO" id="GO:0016740">
    <property type="term" value="F:transferase activity"/>
    <property type="evidence" value="ECO:0007669"/>
    <property type="project" value="UniProtKB-KW"/>
</dbReference>
<evidence type="ECO:0000313" key="2">
    <source>
        <dbReference type="EMBL" id="KAF5700265.1"/>
    </source>
</evidence>
<evidence type="ECO:0000256" key="1">
    <source>
        <dbReference type="ARBA" id="ARBA00022679"/>
    </source>
</evidence>
<keyword evidence="1 2" id="KW-0808">Transferase</keyword>
<dbReference type="InterPro" id="IPR023213">
    <property type="entry name" value="CAT-like_dom_sf"/>
</dbReference>
<proteinExistence type="predicted"/>
<reference evidence="2 3" key="1">
    <citation type="submission" date="2020-05" db="EMBL/GenBank/DDBJ databases">
        <title>Identification and distribution of gene clusters putatively required for synthesis of sphingolipid metabolism inhibitors in phylogenetically diverse species of the filamentous fungus Fusarium.</title>
        <authorList>
            <person name="Kim H.-S."/>
            <person name="Busman M."/>
            <person name="Brown D.W."/>
            <person name="Divon H."/>
            <person name="Uhlig S."/>
            <person name="Proctor R.H."/>
        </authorList>
    </citation>
    <scope>NUCLEOTIDE SEQUENCE [LARGE SCALE GENOMIC DNA]</scope>
    <source>
        <strain evidence="2 3">NRRL 66235</strain>
    </source>
</reference>
<accession>A0A8H5XU55</accession>
<dbReference type="EMBL" id="JAAOAN010000746">
    <property type="protein sequence ID" value="KAF5700265.1"/>
    <property type="molecule type" value="Genomic_DNA"/>
</dbReference>
<dbReference type="PANTHER" id="PTHR31896:SF13">
    <property type="entry name" value="TRICHOTHECENE 3-O-ACETYLTRANSFERASE"/>
    <property type="match status" value="1"/>
</dbReference>
<organism evidence="2 3">
    <name type="scientific">Fusarium mundagurra</name>
    <dbReference type="NCBI Taxonomy" id="1567541"/>
    <lineage>
        <taxon>Eukaryota</taxon>
        <taxon>Fungi</taxon>
        <taxon>Dikarya</taxon>
        <taxon>Ascomycota</taxon>
        <taxon>Pezizomycotina</taxon>
        <taxon>Sordariomycetes</taxon>
        <taxon>Hypocreomycetidae</taxon>
        <taxon>Hypocreales</taxon>
        <taxon>Nectriaceae</taxon>
        <taxon>Fusarium</taxon>
        <taxon>Fusarium fujikuroi species complex</taxon>
    </lineage>
</organism>
<keyword evidence="3" id="KW-1185">Reference proteome</keyword>
<comment type="caution">
    <text evidence="2">The sequence shown here is derived from an EMBL/GenBank/DDBJ whole genome shotgun (WGS) entry which is preliminary data.</text>
</comment>
<dbReference type="Pfam" id="PF02458">
    <property type="entry name" value="Transferase"/>
    <property type="match status" value="1"/>
</dbReference>
<evidence type="ECO:0000313" key="3">
    <source>
        <dbReference type="Proteomes" id="UP000544331"/>
    </source>
</evidence>
<dbReference type="InterPro" id="IPR051283">
    <property type="entry name" value="Sec_Metabolite_Acyltrans"/>
</dbReference>
<dbReference type="AlphaFoldDB" id="A0A8H5XU55"/>